<dbReference type="SUPFAM" id="SSF46689">
    <property type="entry name" value="Homeodomain-like"/>
    <property type="match status" value="1"/>
</dbReference>
<dbReference type="Pfam" id="PF17226">
    <property type="entry name" value="MTA_R1"/>
    <property type="match status" value="1"/>
</dbReference>
<evidence type="ECO:0000256" key="24">
    <source>
        <dbReference type="ARBA" id="ARBA00093454"/>
    </source>
</evidence>
<feature type="domain" description="ELM2" evidence="28">
    <location>
        <begin position="880"/>
        <end position="1014"/>
    </location>
</feature>
<dbReference type="GO" id="GO:0003997">
    <property type="term" value="F:acyl-CoA oxidase activity"/>
    <property type="evidence" value="ECO:0007669"/>
    <property type="project" value="InterPro"/>
</dbReference>
<keyword evidence="17 26" id="KW-1133">Transmembrane helix</keyword>
<evidence type="ECO:0000256" key="3">
    <source>
        <dbReference type="ARBA" id="ARBA00004141"/>
    </source>
</evidence>
<dbReference type="Pfam" id="PF22924">
    <property type="entry name" value="ACOX_C_alpha1"/>
    <property type="match status" value="1"/>
</dbReference>
<dbReference type="Gene3D" id="2.40.110.10">
    <property type="entry name" value="Butyryl-CoA Dehydrogenase, subunit A, domain 2"/>
    <property type="match status" value="1"/>
</dbReference>
<dbReference type="InterPro" id="IPR001005">
    <property type="entry name" value="SANT/Myb"/>
</dbReference>
<keyword evidence="31" id="KW-1185">Reference proteome</keyword>
<keyword evidence="12" id="KW-0479">Metal-binding</keyword>
<dbReference type="GO" id="GO:0015267">
    <property type="term" value="F:channel activity"/>
    <property type="evidence" value="ECO:0007669"/>
    <property type="project" value="InterPro"/>
</dbReference>
<evidence type="ECO:0000256" key="15">
    <source>
        <dbReference type="ARBA" id="ARBA00022832"/>
    </source>
</evidence>
<feature type="domain" description="SANT" evidence="29">
    <location>
        <begin position="1042"/>
        <end position="1094"/>
    </location>
</feature>
<dbReference type="Gene3D" id="1.20.140.10">
    <property type="entry name" value="Butyryl-CoA Dehydrogenase, subunit A, domain 3"/>
    <property type="match status" value="2"/>
</dbReference>
<dbReference type="PROSITE" id="PS51293">
    <property type="entry name" value="SANT"/>
    <property type="match status" value="1"/>
</dbReference>
<evidence type="ECO:0000256" key="22">
    <source>
        <dbReference type="ARBA" id="ARBA00023140"/>
    </source>
</evidence>
<dbReference type="SMART" id="SM00401">
    <property type="entry name" value="ZnF_GATA"/>
    <property type="match status" value="1"/>
</dbReference>
<evidence type="ECO:0008006" key="32">
    <source>
        <dbReference type="Google" id="ProtNLM"/>
    </source>
</evidence>
<dbReference type="PRINTS" id="PR00783">
    <property type="entry name" value="MINTRINSICP"/>
</dbReference>
<dbReference type="Gene3D" id="4.10.1240.50">
    <property type="match status" value="1"/>
</dbReference>
<feature type="transmembrane region" description="Helical" evidence="26">
    <location>
        <begin position="595"/>
        <end position="615"/>
    </location>
</feature>
<dbReference type="PANTHER" id="PTHR10865:SF29">
    <property type="entry name" value="METASTASIS ASSOCIATED 1-LIKE, ISOFORM D"/>
    <property type="match status" value="1"/>
</dbReference>
<organism evidence="30 31">
    <name type="scientific">Steinernema hermaphroditum</name>
    <dbReference type="NCBI Taxonomy" id="289476"/>
    <lineage>
        <taxon>Eukaryota</taxon>
        <taxon>Metazoa</taxon>
        <taxon>Ecdysozoa</taxon>
        <taxon>Nematoda</taxon>
        <taxon>Chromadorea</taxon>
        <taxon>Rhabditida</taxon>
        <taxon>Tylenchina</taxon>
        <taxon>Panagrolaimomorpha</taxon>
        <taxon>Strongyloidoidea</taxon>
        <taxon>Steinernematidae</taxon>
        <taxon>Steinernema</taxon>
    </lineage>
</organism>
<dbReference type="SUPFAM" id="SSF81338">
    <property type="entry name" value="Aquaporin-like"/>
    <property type="match status" value="1"/>
</dbReference>
<keyword evidence="19" id="KW-0443">Lipid metabolism</keyword>
<accession>A0AA39HLK9</accession>
<keyword evidence="18" id="KW-0560">Oxidoreductase</keyword>
<evidence type="ECO:0000256" key="11">
    <source>
        <dbReference type="ARBA" id="ARBA00022692"/>
    </source>
</evidence>
<feature type="transmembrane region" description="Helical" evidence="26">
    <location>
        <begin position="525"/>
        <end position="545"/>
    </location>
</feature>
<dbReference type="InterPro" id="IPR022357">
    <property type="entry name" value="MIP_CS"/>
</dbReference>
<dbReference type="GO" id="GO:0043565">
    <property type="term" value="F:sequence-specific DNA binding"/>
    <property type="evidence" value="ECO:0007669"/>
    <property type="project" value="InterPro"/>
</dbReference>
<dbReference type="PROSITE" id="PS51038">
    <property type="entry name" value="BAH"/>
    <property type="match status" value="1"/>
</dbReference>
<feature type="domain" description="BAH" evidence="27">
    <location>
        <begin position="690"/>
        <end position="879"/>
    </location>
</feature>
<protein>
    <recommendedName>
        <fullName evidence="32">Metastasis-associated protein MTA3</fullName>
    </recommendedName>
</protein>
<dbReference type="InterPro" id="IPR000679">
    <property type="entry name" value="Znf_GATA"/>
</dbReference>
<evidence type="ECO:0000256" key="13">
    <source>
        <dbReference type="ARBA" id="ARBA00022771"/>
    </source>
</evidence>
<dbReference type="FunFam" id="1.20.140.10:FF:000010">
    <property type="entry name" value="Acyl-coenzyme A oxidase"/>
    <property type="match status" value="1"/>
</dbReference>
<evidence type="ECO:0000256" key="17">
    <source>
        <dbReference type="ARBA" id="ARBA00022989"/>
    </source>
</evidence>
<dbReference type="Pfam" id="PF01448">
    <property type="entry name" value="ELM2"/>
    <property type="match status" value="1"/>
</dbReference>
<evidence type="ECO:0000259" key="27">
    <source>
        <dbReference type="PROSITE" id="PS51038"/>
    </source>
</evidence>
<evidence type="ECO:0000256" key="20">
    <source>
        <dbReference type="ARBA" id="ARBA00023125"/>
    </source>
</evidence>
<dbReference type="InterPro" id="IPR023271">
    <property type="entry name" value="Aquaporin-like"/>
</dbReference>
<keyword evidence="13" id="KW-0863">Zinc-finger</keyword>
<keyword evidence="15" id="KW-0276">Fatty acid metabolism</keyword>
<dbReference type="FunFam" id="1.20.140.10:FF:000007">
    <property type="entry name" value="Acyl-coenzyme A oxidase"/>
    <property type="match status" value="1"/>
</dbReference>
<dbReference type="PROSITE" id="PS51156">
    <property type="entry name" value="ELM2"/>
    <property type="match status" value="1"/>
</dbReference>
<evidence type="ECO:0000256" key="6">
    <source>
        <dbReference type="ARBA" id="ARBA00006288"/>
    </source>
</evidence>
<feature type="transmembrane region" description="Helical" evidence="26">
    <location>
        <begin position="565"/>
        <end position="588"/>
    </location>
</feature>
<evidence type="ECO:0000259" key="28">
    <source>
        <dbReference type="PROSITE" id="PS51156"/>
    </source>
</evidence>
<keyword evidence="14" id="KW-0274">FAD</keyword>
<evidence type="ECO:0000256" key="1">
    <source>
        <dbReference type="ARBA" id="ARBA00001974"/>
    </source>
</evidence>
<dbReference type="SMART" id="SM00717">
    <property type="entry name" value="SANT"/>
    <property type="match status" value="1"/>
</dbReference>
<keyword evidence="10" id="KW-0285">Flavoprotein</keyword>
<dbReference type="PANTHER" id="PTHR10865">
    <property type="entry name" value="METASTASIS-ASSOCIATED PROTEIN AND MESODERM INDUCTION EARLY RESPONSE PROTEIN"/>
    <property type="match status" value="1"/>
</dbReference>
<dbReference type="GO" id="GO:0003714">
    <property type="term" value="F:transcription corepressor activity"/>
    <property type="evidence" value="ECO:0007669"/>
    <property type="project" value="TreeGrafter"/>
</dbReference>
<dbReference type="InterPro" id="IPR001025">
    <property type="entry name" value="BAH_dom"/>
</dbReference>
<evidence type="ECO:0000313" key="30">
    <source>
        <dbReference type="EMBL" id="KAK0407610.1"/>
    </source>
</evidence>
<dbReference type="CDD" id="cd11661">
    <property type="entry name" value="SANT_MTA3_like"/>
    <property type="match status" value="1"/>
</dbReference>
<keyword evidence="21 26" id="KW-0472">Membrane</keyword>
<dbReference type="InterPro" id="IPR000425">
    <property type="entry name" value="MIP"/>
</dbReference>
<dbReference type="Gene3D" id="1.10.10.60">
    <property type="entry name" value="Homeodomain-like"/>
    <property type="match status" value="1"/>
</dbReference>
<dbReference type="Gene3D" id="2.30.30.490">
    <property type="match status" value="1"/>
</dbReference>
<dbReference type="Proteomes" id="UP001175271">
    <property type="component" value="Unassembled WGS sequence"/>
</dbReference>
<dbReference type="InterPro" id="IPR035170">
    <property type="entry name" value="MTA1_R1"/>
</dbReference>
<evidence type="ECO:0000256" key="4">
    <source>
        <dbReference type="ARBA" id="ARBA00004275"/>
    </source>
</evidence>
<dbReference type="GO" id="GO:0003682">
    <property type="term" value="F:chromatin binding"/>
    <property type="evidence" value="ECO:0007669"/>
    <property type="project" value="InterPro"/>
</dbReference>
<dbReference type="GO" id="GO:0042826">
    <property type="term" value="F:histone deacetylase binding"/>
    <property type="evidence" value="ECO:0007669"/>
    <property type="project" value="TreeGrafter"/>
</dbReference>
<dbReference type="InterPro" id="IPR002655">
    <property type="entry name" value="Acyl-CoA_oxidase_C"/>
</dbReference>
<dbReference type="GO" id="GO:0006635">
    <property type="term" value="P:fatty acid beta-oxidation"/>
    <property type="evidence" value="ECO:0007669"/>
    <property type="project" value="InterPro"/>
</dbReference>
<keyword evidence="23" id="KW-0539">Nucleus</keyword>
<evidence type="ECO:0000256" key="23">
    <source>
        <dbReference type="ARBA" id="ARBA00023242"/>
    </source>
</evidence>
<evidence type="ECO:0000256" key="26">
    <source>
        <dbReference type="SAM" id="Phobius"/>
    </source>
</evidence>
<dbReference type="SMART" id="SM01189">
    <property type="entry name" value="ELM2"/>
    <property type="match status" value="1"/>
</dbReference>
<dbReference type="Pfam" id="PF01426">
    <property type="entry name" value="BAH"/>
    <property type="match status" value="1"/>
</dbReference>
<dbReference type="GO" id="GO:0016581">
    <property type="term" value="C:NuRD complex"/>
    <property type="evidence" value="ECO:0007669"/>
    <property type="project" value="TreeGrafter"/>
</dbReference>
<evidence type="ECO:0000256" key="19">
    <source>
        <dbReference type="ARBA" id="ARBA00023098"/>
    </source>
</evidence>
<keyword evidence="7" id="KW-0813">Transport</keyword>
<comment type="similarity">
    <text evidence="24">Belongs to the metastasis-associated protein family.</text>
</comment>
<evidence type="ECO:0000259" key="29">
    <source>
        <dbReference type="PROSITE" id="PS51293"/>
    </source>
</evidence>
<evidence type="ECO:0000256" key="16">
    <source>
        <dbReference type="ARBA" id="ARBA00022833"/>
    </source>
</evidence>
<dbReference type="EMBL" id="JAUCMV010000003">
    <property type="protein sequence ID" value="KAK0407610.1"/>
    <property type="molecule type" value="Genomic_DNA"/>
</dbReference>
<dbReference type="GO" id="GO:0008270">
    <property type="term" value="F:zinc ion binding"/>
    <property type="evidence" value="ECO:0007669"/>
    <property type="project" value="UniProtKB-KW"/>
</dbReference>
<dbReference type="InterPro" id="IPR000949">
    <property type="entry name" value="ELM2_dom"/>
</dbReference>
<gene>
    <name evidence="30" type="ORF">QR680_003492</name>
</gene>
<dbReference type="Gene3D" id="1.20.1080.10">
    <property type="entry name" value="Glycerol uptake facilitator protein"/>
    <property type="match status" value="1"/>
</dbReference>
<dbReference type="GO" id="GO:0016020">
    <property type="term" value="C:membrane"/>
    <property type="evidence" value="ECO:0007669"/>
    <property type="project" value="UniProtKB-SubCell"/>
</dbReference>
<dbReference type="GO" id="GO:0000122">
    <property type="term" value="P:negative regulation of transcription by RNA polymerase II"/>
    <property type="evidence" value="ECO:0007669"/>
    <property type="project" value="TreeGrafter"/>
</dbReference>
<comment type="caution">
    <text evidence="30">The sequence shown here is derived from an EMBL/GenBank/DDBJ whole genome shotgun (WGS) entry which is preliminary data.</text>
</comment>
<evidence type="ECO:0000256" key="8">
    <source>
        <dbReference type="ARBA" id="ARBA00022491"/>
    </source>
</evidence>
<name>A0AA39HLK9_9BILA</name>
<comment type="subcellular location">
    <subcellularLocation>
        <location evidence="3">Membrane</location>
        <topology evidence="3">Multi-pass membrane protein</topology>
    </subcellularLocation>
    <subcellularLocation>
        <location evidence="2">Nucleus</location>
    </subcellularLocation>
    <subcellularLocation>
        <location evidence="4">Peroxisome</location>
    </subcellularLocation>
</comment>
<keyword evidence="20" id="KW-0238">DNA-binding</keyword>
<dbReference type="InterPro" id="IPR046373">
    <property type="entry name" value="Acyl-CoA_Oxase/DH_mid-dom_sf"/>
</dbReference>
<keyword evidence="9" id="KW-0597">Phosphoprotein</keyword>
<keyword evidence="22" id="KW-0576">Peroxisome</keyword>
<evidence type="ECO:0000313" key="31">
    <source>
        <dbReference type="Proteomes" id="UP001175271"/>
    </source>
</evidence>
<evidence type="ECO:0000256" key="12">
    <source>
        <dbReference type="ARBA" id="ARBA00022723"/>
    </source>
</evidence>
<keyword evidence="16" id="KW-0862">Zinc</keyword>
<dbReference type="FunFam" id="1.10.10.60:FF:000012">
    <property type="entry name" value="Metastasis-associated 1 family, member 3"/>
    <property type="match status" value="1"/>
</dbReference>
<keyword evidence="8" id="KW-0678">Repressor</keyword>
<feature type="transmembrane region" description="Helical" evidence="26">
    <location>
        <begin position="478"/>
        <end position="504"/>
    </location>
</feature>
<dbReference type="SUPFAM" id="SSF47203">
    <property type="entry name" value="Acyl-CoA dehydrogenase C-terminal domain-like"/>
    <property type="match status" value="2"/>
</dbReference>
<evidence type="ECO:0000256" key="5">
    <source>
        <dbReference type="ARBA" id="ARBA00006175"/>
    </source>
</evidence>
<feature type="region of interest" description="Disordered" evidence="25">
    <location>
        <begin position="1208"/>
        <end position="1234"/>
    </location>
</feature>
<evidence type="ECO:0000256" key="10">
    <source>
        <dbReference type="ARBA" id="ARBA00022630"/>
    </source>
</evidence>
<evidence type="ECO:0000256" key="21">
    <source>
        <dbReference type="ARBA" id="ARBA00023136"/>
    </source>
</evidence>
<dbReference type="InterPro" id="IPR043151">
    <property type="entry name" value="BAH_sf"/>
</dbReference>
<evidence type="ECO:0000256" key="14">
    <source>
        <dbReference type="ARBA" id="ARBA00022827"/>
    </source>
</evidence>
<dbReference type="InterPro" id="IPR036250">
    <property type="entry name" value="AcylCo_DH-like_C"/>
</dbReference>
<evidence type="ECO:0000256" key="7">
    <source>
        <dbReference type="ARBA" id="ARBA00022448"/>
    </source>
</evidence>
<dbReference type="CDD" id="cd00333">
    <property type="entry name" value="MIP"/>
    <property type="match status" value="1"/>
</dbReference>
<dbReference type="InterPro" id="IPR040138">
    <property type="entry name" value="MIER/MTA"/>
</dbReference>
<evidence type="ECO:0000256" key="18">
    <source>
        <dbReference type="ARBA" id="ARBA00023002"/>
    </source>
</evidence>
<dbReference type="Pfam" id="PF00230">
    <property type="entry name" value="MIP"/>
    <property type="match status" value="1"/>
</dbReference>
<feature type="region of interest" description="Disordered" evidence="25">
    <location>
        <begin position="1309"/>
        <end position="1334"/>
    </location>
</feature>
<proteinExistence type="inferred from homology"/>
<dbReference type="InterPro" id="IPR017884">
    <property type="entry name" value="SANT_dom"/>
</dbReference>
<comment type="similarity">
    <text evidence="5">Belongs to the MIP/aquaporin (TC 1.A.8) family.</text>
</comment>
<dbReference type="PROSITE" id="PS00221">
    <property type="entry name" value="MIP"/>
    <property type="match status" value="1"/>
</dbReference>
<evidence type="ECO:0000256" key="2">
    <source>
        <dbReference type="ARBA" id="ARBA00004123"/>
    </source>
</evidence>
<comment type="similarity">
    <text evidence="6">Belongs to the acyl-CoA oxidase family.</text>
</comment>
<dbReference type="GO" id="GO:0005777">
    <property type="term" value="C:peroxisome"/>
    <property type="evidence" value="ECO:0007669"/>
    <property type="project" value="UniProtKB-SubCell"/>
</dbReference>
<comment type="cofactor">
    <cofactor evidence="1">
        <name>FAD</name>
        <dbReference type="ChEBI" id="CHEBI:57692"/>
    </cofactor>
</comment>
<dbReference type="FunFam" id="4.10.1240.50:FF:000001">
    <property type="entry name" value="Metastasis-associated 1 family, member 3"/>
    <property type="match status" value="1"/>
</dbReference>
<dbReference type="InterPro" id="IPR009057">
    <property type="entry name" value="Homeodomain-like_sf"/>
</dbReference>
<dbReference type="Pfam" id="PF01756">
    <property type="entry name" value="ACOX"/>
    <property type="match status" value="1"/>
</dbReference>
<dbReference type="GO" id="GO:0003713">
    <property type="term" value="F:transcription coactivator activity"/>
    <property type="evidence" value="ECO:0007669"/>
    <property type="project" value="TreeGrafter"/>
</dbReference>
<dbReference type="SMART" id="SM00439">
    <property type="entry name" value="BAH"/>
    <property type="match status" value="1"/>
</dbReference>
<keyword evidence="11 26" id="KW-0812">Transmembrane</keyword>
<evidence type="ECO:0000256" key="25">
    <source>
        <dbReference type="SAM" id="MobiDB-lite"/>
    </source>
</evidence>
<dbReference type="InterPro" id="IPR055060">
    <property type="entry name" value="ACOX_C_alpha1"/>
</dbReference>
<sequence>MEPLPGITIGSVGEIVGSWNGVSTGWMEFRNFRTSVNAMLDRNCNISSDGTYTSKFKNPNLQHAAVLGALAFNRIAVIMKGAIACELAAVIAIRYSMVHGTRRQFGPNQHEEILLPPARTHRMFPILASAYVIAMFHRKLNDHFNNYTMRVVQGEQTKILAELAKEIHVLSTVCKAVSTWMGNRALSEARLACSEHGFLKSSRLNDLRDDMDPSQTYEGDNYLIVQQAAYYLMDMARKESPDSPLGSVQFLKQKIDNFSGFTEDVLTAYKWLIHYLAREGIRCVQSSVQAGKSPFYARNNAQMYYIQPLATAFAEYTMLNWNIETSAQAPDDLQDVLRKICTIFALTNLEKYLSFLYIGGYCVGPEFGRTIQAELFNKEDELSGDAISLCDMSSSPRTESSTFSVDVDINDSRSNLRNVKGDYHRRIGRLSASVSRMPVEVDEDRPHSLMNKLIAEFVGDMIFVFVGSMSALSQQNSLIHAAFAHGITIFVLVASLGHVSGGHFNPAVTLAIALSRKINWKQVPFYWAAQLSGGFLGAIWVRAILSQGQFNLINGGATVLAEGYMWYQGLIAEFLLTFILAQTVLLTAVDVSSNVLAPLAIGLTLTLDIFAAGVISGASMNPARSFGPCLVAQIFESKNGSLWAHHYIYWLGPFLGAALASDQRDTAGYQSLFSRNLAPLSNHSVKMTQNMYRVGDYVYFELSSTAPYQIRRIEELNKTRRDVNPVLLKTSDKSTRHFAFDTVDINRKKWLCTNKSKDIKQEEEQNGIDDSPKPMQIVEDEEELQNGGDEHKVNGDITSYGGLPLGAEKLSHEQVHALRQKELFLSRNIETLPATNIRGKCSVTLLSECETADEYLVKEDMFFYSLVYDPDNQTLLADKGSIKVGDKHQAVVPPLSDCKPFMKAENGEPKEITSAENTPTKSRKRKIKCLPRETLVYHPYHDLTDRDIDQFLIVARSVGTFARALDTSANSKLPTLHMTAAAASRDVTLFHAMALLHQAEYDVGKATKYLVPPPSKSHYPLDADKATTHNTVSLGGPILCRDQMEEWTASEANLFEEALDKYGKDFVDIRNDYLPWKSLRDMVEYYYMWKTTNRYVEAQKTKAAEQESKLKQVYIPNYNKPNPNLVGPPNSTNTPTKSSSICESCQCEEAVQWYGWGPAQRQFRLCGTCWVTWKKNAGLKRAHEYENYDLEGVANDMLIAATPSTASTTAAQPSVSSSHTCNPSSSSSSNSAGNVATPAQTAALAQAALMSNLKGANPNLIAAAIASLNRSGLGKNGNINLKALKNLPPSHPLAQQLAAAAQAAAQHAAAAQSNSSASSQQSTTQQQQPSAASAIKPQSRVAFYLHTTLMSRVARRIAPKSIFNIRKASRSPFIAIDGTAIKQFCQTREAAEIARVIKIAKPRLPQSIIDATLQIHANNLAQLHKAHSTSAVGTPTRQ</sequence>
<evidence type="ECO:0000256" key="9">
    <source>
        <dbReference type="ARBA" id="ARBA00022553"/>
    </source>
</evidence>
<reference evidence="30" key="1">
    <citation type="submission" date="2023-06" db="EMBL/GenBank/DDBJ databases">
        <title>Genomic analysis of the entomopathogenic nematode Steinernema hermaphroditum.</title>
        <authorList>
            <person name="Schwarz E.M."/>
            <person name="Heppert J.K."/>
            <person name="Baniya A."/>
            <person name="Schwartz H.T."/>
            <person name="Tan C.-H."/>
            <person name="Antoshechkin I."/>
            <person name="Sternberg P.W."/>
            <person name="Goodrich-Blair H."/>
            <person name="Dillman A.R."/>
        </authorList>
    </citation>
    <scope>NUCLEOTIDE SEQUENCE</scope>
    <source>
        <strain evidence="30">PS9179</strain>
        <tissue evidence="30">Whole animal</tissue>
    </source>
</reference>